<evidence type="ECO:0000313" key="3">
    <source>
        <dbReference type="Proteomes" id="UP000245884"/>
    </source>
</evidence>
<organism evidence="2 3">
    <name type="scientific">Jaminaea rosea</name>
    <dbReference type="NCBI Taxonomy" id="1569628"/>
    <lineage>
        <taxon>Eukaryota</taxon>
        <taxon>Fungi</taxon>
        <taxon>Dikarya</taxon>
        <taxon>Basidiomycota</taxon>
        <taxon>Ustilaginomycotina</taxon>
        <taxon>Exobasidiomycetes</taxon>
        <taxon>Microstromatales</taxon>
        <taxon>Microstromatales incertae sedis</taxon>
        <taxon>Jaminaea</taxon>
    </lineage>
</organism>
<dbReference type="Proteomes" id="UP000245884">
    <property type="component" value="Unassembled WGS sequence"/>
</dbReference>
<feature type="region of interest" description="Disordered" evidence="1">
    <location>
        <begin position="241"/>
        <end position="269"/>
    </location>
</feature>
<dbReference type="AlphaFoldDB" id="A0A316UN13"/>
<evidence type="ECO:0000313" key="2">
    <source>
        <dbReference type="EMBL" id="PWN26656.1"/>
    </source>
</evidence>
<feature type="non-terminal residue" evidence="2">
    <location>
        <position position="1"/>
    </location>
</feature>
<gene>
    <name evidence="2" type="ORF">BDZ90DRAFT_206051</name>
</gene>
<dbReference type="OrthoDB" id="5293813at2759"/>
<evidence type="ECO:0000256" key="1">
    <source>
        <dbReference type="SAM" id="MobiDB-lite"/>
    </source>
</evidence>
<dbReference type="RefSeq" id="XP_025361268.1">
    <property type="nucleotide sequence ID" value="XM_025503956.1"/>
</dbReference>
<dbReference type="STRING" id="1569628.A0A316UN13"/>
<feature type="non-terminal residue" evidence="2">
    <location>
        <position position="349"/>
    </location>
</feature>
<dbReference type="EMBL" id="KZ819671">
    <property type="protein sequence ID" value="PWN26656.1"/>
    <property type="molecule type" value="Genomic_DNA"/>
</dbReference>
<sequence>PLADGFPTPNPAQLAKIEETAMGTVPNGPLPKKLDPDSITALQLVAFNEMMEVALFNSLVTNITTNAKGYSDFQGETKDYVLKVFKTVLAQEEIHAISANAALKSAGAPTIAPCGSYHFPATTFEEGVLFADEVTALVLGVLQDVASTFAKSDDARGLVGLVASVVGQEGEQRGYYRRVGKHVPSSLPFGTQANVQLAWNALQQFVSDCPSAKDIKLKAGEPVTVVFPPKESVTATTVLSFKANTTNPPPLAGTDKNQDKNKHPPAPGASSSYFVTYINQLNTPVTVPAKINNPPHGAKPAPGTVEIMAPFPLHEHKLNGLTLALVGTQKGPFATLEDAVKGSVAGPGL</sequence>
<protein>
    <submittedName>
        <fullName evidence="2">Putative sexual development protein</fullName>
    </submittedName>
</protein>
<reference evidence="2 3" key="1">
    <citation type="journal article" date="2018" name="Mol. Biol. Evol.">
        <title>Broad Genomic Sampling Reveals a Smut Pathogenic Ancestry of the Fungal Clade Ustilaginomycotina.</title>
        <authorList>
            <person name="Kijpornyongpan T."/>
            <person name="Mondo S.J."/>
            <person name="Barry K."/>
            <person name="Sandor L."/>
            <person name="Lee J."/>
            <person name="Lipzen A."/>
            <person name="Pangilinan J."/>
            <person name="LaButti K."/>
            <person name="Hainaut M."/>
            <person name="Henrissat B."/>
            <person name="Grigoriev I.V."/>
            <person name="Spatafora J.W."/>
            <person name="Aime M.C."/>
        </authorList>
    </citation>
    <scope>NUCLEOTIDE SEQUENCE [LARGE SCALE GENOMIC DNA]</scope>
    <source>
        <strain evidence="2 3">MCA 5214</strain>
    </source>
</reference>
<dbReference type="GeneID" id="37025779"/>
<name>A0A316UN13_9BASI</name>
<keyword evidence="3" id="KW-1185">Reference proteome</keyword>
<accession>A0A316UN13</accession>
<proteinExistence type="predicted"/>